<evidence type="ECO:0000313" key="1">
    <source>
        <dbReference type="EMBL" id="KRK95229.1"/>
    </source>
</evidence>
<dbReference type="RefSeq" id="WP_057802568.1">
    <property type="nucleotide sequence ID" value="NZ_AZDV01000015.1"/>
</dbReference>
<protein>
    <submittedName>
        <fullName evidence="1">Uncharacterized protein</fullName>
    </submittedName>
</protein>
<dbReference type="STRING" id="1423715.FD25_GL001612"/>
<sequence length="321" mass="36446">MTELDPTTTPLTPATFLTPERLARLSTNQQAHAAQILTDFENVYQQVTGTRQAWTPTGVTAALTALPLTVDQPHNYFVAVVPVLSDFFKVATGEDWPAFERVLKAARPQLVEKHTATQVNQEQHDYENVVAEVEGWVQDLRRTPQVTNLSATNQRYFGDIIHVVAELLVTGKHLQPVAWQPENLAAVMFGPFTHLLDDSQRVAGLYHLIPFALTQLFDYLAATEEGLPHAKALQDWVREHHTALVTMYDPKMEAFFDQITTAMQKQGIDTQDKAAVDRFTQDYLRTNPELGRELFATDQQLKAVKRHGQRPAFSRKHRRRR</sequence>
<dbReference type="OrthoDB" id="2315767at2"/>
<accession>A0A0R1LHH5</accession>
<name>A0A0R1LHH5_9LACO</name>
<evidence type="ECO:0000313" key="2">
    <source>
        <dbReference type="Proteomes" id="UP000051955"/>
    </source>
</evidence>
<dbReference type="Proteomes" id="UP000051955">
    <property type="component" value="Unassembled WGS sequence"/>
</dbReference>
<dbReference type="EMBL" id="AZDV01000015">
    <property type="protein sequence ID" value="KRK95229.1"/>
    <property type="molecule type" value="Genomic_DNA"/>
</dbReference>
<proteinExistence type="predicted"/>
<keyword evidence="2" id="KW-1185">Reference proteome</keyword>
<dbReference type="PATRIC" id="fig|1423715.3.peg.1650"/>
<gene>
    <name evidence="1" type="ORF">FD25_GL001612</name>
</gene>
<reference evidence="1 2" key="1">
    <citation type="journal article" date="2015" name="Genome Announc.">
        <title>Expanding the biotechnology potential of lactobacilli through comparative genomics of 213 strains and associated genera.</title>
        <authorList>
            <person name="Sun Z."/>
            <person name="Harris H.M."/>
            <person name="McCann A."/>
            <person name="Guo C."/>
            <person name="Argimon S."/>
            <person name="Zhang W."/>
            <person name="Yang X."/>
            <person name="Jeffery I.B."/>
            <person name="Cooney J.C."/>
            <person name="Kagawa T.F."/>
            <person name="Liu W."/>
            <person name="Song Y."/>
            <person name="Salvetti E."/>
            <person name="Wrobel A."/>
            <person name="Rasinkangas P."/>
            <person name="Parkhill J."/>
            <person name="Rea M.C."/>
            <person name="O'Sullivan O."/>
            <person name="Ritari J."/>
            <person name="Douillard F.P."/>
            <person name="Paul Ross R."/>
            <person name="Yang R."/>
            <person name="Briner A.E."/>
            <person name="Felis G.E."/>
            <person name="de Vos W.M."/>
            <person name="Barrangou R."/>
            <person name="Klaenhammer T.R."/>
            <person name="Caufield P.W."/>
            <person name="Cui Y."/>
            <person name="Zhang H."/>
            <person name="O'Toole P.W."/>
        </authorList>
    </citation>
    <scope>NUCLEOTIDE SEQUENCE [LARGE SCALE GENOMIC DNA]</scope>
    <source>
        <strain evidence="1 2">DSM 19394</strain>
    </source>
</reference>
<comment type="caution">
    <text evidence="1">The sequence shown here is derived from an EMBL/GenBank/DDBJ whole genome shotgun (WGS) entry which is preliminary data.</text>
</comment>
<dbReference type="AlphaFoldDB" id="A0A0R1LHH5"/>
<organism evidence="1 2">
    <name type="scientific">Levilactobacillus acidifarinae DSM 19394 = JCM 15949</name>
    <dbReference type="NCBI Taxonomy" id="1423715"/>
    <lineage>
        <taxon>Bacteria</taxon>
        <taxon>Bacillati</taxon>
        <taxon>Bacillota</taxon>
        <taxon>Bacilli</taxon>
        <taxon>Lactobacillales</taxon>
        <taxon>Lactobacillaceae</taxon>
        <taxon>Levilactobacillus</taxon>
    </lineage>
</organism>